<gene>
    <name evidence="1" type="ORF">ACFQ0S_00125</name>
</gene>
<sequence>MKVISTLLLSILLISCSQHKQLIREERKLWGFNNWKNDFKDRAFCQCLLEGYNDRNVKKFILKNDKSYYDGIGIAIFDPTLIPIIQKEVTQIKKDSLESVEKVPEHIVGKRIFNHCLNFYKSKKLDSITKSEIHKWKKIKKIQDEVWKEVPTY</sequence>
<dbReference type="Gene3D" id="1.20.120.1620">
    <property type="match status" value="1"/>
</dbReference>
<dbReference type="PROSITE" id="PS51257">
    <property type="entry name" value="PROKAR_LIPOPROTEIN"/>
    <property type="match status" value="1"/>
</dbReference>
<name>A0ABW3IYH6_9FLAO</name>
<reference evidence="2" key="1">
    <citation type="journal article" date="2019" name="Int. J. Syst. Evol. Microbiol.">
        <title>The Global Catalogue of Microorganisms (GCM) 10K type strain sequencing project: providing services to taxonomists for standard genome sequencing and annotation.</title>
        <authorList>
            <consortium name="The Broad Institute Genomics Platform"/>
            <consortium name="The Broad Institute Genome Sequencing Center for Infectious Disease"/>
            <person name="Wu L."/>
            <person name="Ma J."/>
        </authorList>
    </citation>
    <scope>NUCLEOTIDE SEQUENCE [LARGE SCALE GENOMIC DNA]</scope>
    <source>
        <strain evidence="2">CECT 7649</strain>
    </source>
</reference>
<protein>
    <recommendedName>
        <fullName evidence="3">Lipoprotein</fullName>
    </recommendedName>
</protein>
<proteinExistence type="predicted"/>
<evidence type="ECO:0000313" key="2">
    <source>
        <dbReference type="Proteomes" id="UP001597051"/>
    </source>
</evidence>
<keyword evidence="2" id="KW-1185">Reference proteome</keyword>
<comment type="caution">
    <text evidence="1">The sequence shown here is derived from an EMBL/GenBank/DDBJ whole genome shotgun (WGS) entry which is preliminary data.</text>
</comment>
<dbReference type="Proteomes" id="UP001597051">
    <property type="component" value="Unassembled WGS sequence"/>
</dbReference>
<accession>A0ABW3IYH6</accession>
<evidence type="ECO:0008006" key="3">
    <source>
        <dbReference type="Google" id="ProtNLM"/>
    </source>
</evidence>
<dbReference type="EMBL" id="JBHTIZ010000002">
    <property type="protein sequence ID" value="MFD0982874.1"/>
    <property type="molecule type" value="Genomic_DNA"/>
</dbReference>
<evidence type="ECO:0000313" key="1">
    <source>
        <dbReference type="EMBL" id="MFD0982874.1"/>
    </source>
</evidence>
<dbReference type="RefSeq" id="WP_379755152.1">
    <property type="nucleotide sequence ID" value="NZ_JBHSYB010000019.1"/>
</dbReference>
<dbReference type="InterPro" id="IPR038314">
    <property type="entry name" value="T6SS_sf"/>
</dbReference>
<organism evidence="1 2">
    <name type="scientific">Flavobacterium myungsuense</name>
    <dbReference type="NCBI Taxonomy" id="651823"/>
    <lineage>
        <taxon>Bacteria</taxon>
        <taxon>Pseudomonadati</taxon>
        <taxon>Bacteroidota</taxon>
        <taxon>Flavobacteriia</taxon>
        <taxon>Flavobacteriales</taxon>
        <taxon>Flavobacteriaceae</taxon>
        <taxon>Flavobacterium</taxon>
    </lineage>
</organism>